<dbReference type="SUPFAM" id="SSF48173">
    <property type="entry name" value="Cryptochrome/photolyase FAD-binding domain"/>
    <property type="match status" value="1"/>
</dbReference>
<feature type="binding site" evidence="6">
    <location>
        <position position="270"/>
    </location>
    <ligand>
        <name>FAD</name>
        <dbReference type="ChEBI" id="CHEBI:57692"/>
    </ligand>
</feature>
<feature type="binding site" evidence="6">
    <location>
        <begin position="234"/>
        <end position="238"/>
    </location>
    <ligand>
        <name>FAD</name>
        <dbReference type="ChEBI" id="CHEBI:57692"/>
    </ligand>
</feature>
<evidence type="ECO:0000256" key="4">
    <source>
        <dbReference type="ARBA" id="ARBA00022827"/>
    </source>
</evidence>
<evidence type="ECO:0000256" key="3">
    <source>
        <dbReference type="ARBA" id="ARBA00022630"/>
    </source>
</evidence>
<dbReference type="GO" id="GO:0003904">
    <property type="term" value="F:deoxyribodipyrimidine photo-lyase activity"/>
    <property type="evidence" value="ECO:0007669"/>
    <property type="project" value="TreeGrafter"/>
</dbReference>
<dbReference type="Pfam" id="PF00875">
    <property type="entry name" value="DNA_photolyase"/>
    <property type="match status" value="1"/>
</dbReference>
<dbReference type="Gene3D" id="1.25.40.80">
    <property type="match status" value="1"/>
</dbReference>
<dbReference type="PRINTS" id="PR00147">
    <property type="entry name" value="DNAPHOTLYASE"/>
</dbReference>
<dbReference type="Gene3D" id="1.10.579.10">
    <property type="entry name" value="DNA Cyclobutane Dipyrimidine Photolyase, subunit A, domain 3"/>
    <property type="match status" value="1"/>
</dbReference>
<comment type="cofactor">
    <cofactor evidence="6">
        <name>FAD</name>
        <dbReference type="ChEBI" id="CHEBI:57692"/>
    </cofactor>
    <text evidence="6">Binds 1 FAD per subunit.</text>
</comment>
<keyword evidence="11" id="KW-1185">Reference proteome</keyword>
<comment type="similarity">
    <text evidence="2">Belongs to the DNA photolyase class-1 family.</text>
</comment>
<dbReference type="PROSITE" id="PS51645">
    <property type="entry name" value="PHR_CRY_ALPHA_BETA"/>
    <property type="match status" value="1"/>
</dbReference>
<evidence type="ECO:0000256" key="6">
    <source>
        <dbReference type="PIRSR" id="PIRSR602081-1"/>
    </source>
</evidence>
<dbReference type="EMBL" id="LLXS01000010">
    <property type="protein sequence ID" value="KRG43945.1"/>
    <property type="molecule type" value="Genomic_DNA"/>
</dbReference>
<dbReference type="Pfam" id="PF03441">
    <property type="entry name" value="FAD_binding_7"/>
    <property type="match status" value="1"/>
</dbReference>
<evidence type="ECO:0000256" key="5">
    <source>
        <dbReference type="ARBA" id="ARBA00022991"/>
    </source>
</evidence>
<dbReference type="InterPro" id="IPR036155">
    <property type="entry name" value="Crypto/Photolyase_N_sf"/>
</dbReference>
<dbReference type="GO" id="GO:0006950">
    <property type="term" value="P:response to stress"/>
    <property type="evidence" value="ECO:0007669"/>
    <property type="project" value="UniProtKB-ARBA"/>
</dbReference>
<evidence type="ECO:0000313" key="10">
    <source>
        <dbReference type="EMBL" id="KRG43945.1"/>
    </source>
</evidence>
<dbReference type="InterPro" id="IPR014729">
    <property type="entry name" value="Rossmann-like_a/b/a_fold"/>
</dbReference>
<keyword evidence="5 8" id="KW-0157">Chromophore</keyword>
<proteinExistence type="inferred from homology"/>
<keyword evidence="4 6" id="KW-0274">FAD</keyword>
<organism evidence="10 11">
    <name type="scientific">Stenotrophomonas pictorum JCM 9942</name>
    <dbReference type="NCBI Taxonomy" id="1236960"/>
    <lineage>
        <taxon>Bacteria</taxon>
        <taxon>Pseudomonadati</taxon>
        <taxon>Pseudomonadota</taxon>
        <taxon>Gammaproteobacteria</taxon>
        <taxon>Lysobacterales</taxon>
        <taxon>Lysobacteraceae</taxon>
        <taxon>Stenotrophomonas</taxon>
    </lineage>
</organism>
<feature type="binding site" evidence="6">
    <location>
        <begin position="371"/>
        <end position="373"/>
    </location>
    <ligand>
        <name>FAD</name>
        <dbReference type="ChEBI" id="CHEBI:57692"/>
    </ligand>
</feature>
<keyword evidence="10" id="KW-0456">Lyase</keyword>
<dbReference type="InterPro" id="IPR036134">
    <property type="entry name" value="Crypto/Photolyase_FAD-like_sf"/>
</dbReference>
<dbReference type="InterPro" id="IPR002081">
    <property type="entry name" value="Cryptochrome/DNA_photolyase_1"/>
</dbReference>
<dbReference type="InterPro" id="IPR006050">
    <property type="entry name" value="DNA_photolyase_N"/>
</dbReference>
<dbReference type="PANTHER" id="PTHR11455:SF9">
    <property type="entry name" value="CRYPTOCHROME CIRCADIAN CLOCK 5 ISOFORM X1"/>
    <property type="match status" value="1"/>
</dbReference>
<evidence type="ECO:0000256" key="7">
    <source>
        <dbReference type="PIRSR" id="PIRSR602081-2"/>
    </source>
</evidence>
<evidence type="ECO:0000256" key="1">
    <source>
        <dbReference type="ARBA" id="ARBA00001932"/>
    </source>
</evidence>
<feature type="site" description="Electron transfer via tryptophanyl radical" evidence="7">
    <location>
        <position position="381"/>
    </location>
</feature>
<feature type="domain" description="Photolyase/cryptochrome alpha/beta" evidence="9">
    <location>
        <begin position="2"/>
        <end position="131"/>
    </location>
</feature>
<dbReference type="Gene3D" id="3.40.50.620">
    <property type="entry name" value="HUPs"/>
    <property type="match status" value="1"/>
</dbReference>
<comment type="similarity">
    <text evidence="8">Belongs to the DNA photolyase family.</text>
</comment>
<dbReference type="RefSeq" id="WP_057505805.1">
    <property type="nucleotide sequence ID" value="NZ_LLXS01000010.1"/>
</dbReference>
<evidence type="ECO:0000256" key="2">
    <source>
        <dbReference type="ARBA" id="ARBA00005862"/>
    </source>
</evidence>
<comment type="caution">
    <text evidence="10">The sequence shown here is derived from an EMBL/GenBank/DDBJ whole genome shotgun (WGS) entry which is preliminary data.</text>
</comment>
<dbReference type="GO" id="GO:0071949">
    <property type="term" value="F:FAD binding"/>
    <property type="evidence" value="ECO:0007669"/>
    <property type="project" value="TreeGrafter"/>
</dbReference>
<dbReference type="PROSITE" id="PS00394">
    <property type="entry name" value="DNA_PHOTOLYASES_1_1"/>
    <property type="match status" value="1"/>
</dbReference>
<feature type="site" description="Electron transfer via tryptophanyl radical" evidence="7">
    <location>
        <position position="304"/>
    </location>
</feature>
<dbReference type="SUPFAM" id="SSF52425">
    <property type="entry name" value="Cryptochrome/photolyase, N-terminal domain"/>
    <property type="match status" value="1"/>
</dbReference>
<sequence>MSVALVWFRRDLRLQDNPALQAALAAGHDPVPVYVHAPAEEETWAPGAASDAWLHRSLAALDADLRARGSHLVIRRGPSAGALQQLIAETGAQAVYWNRKYEPVTQPRDAAIKRDLRQQGLQVESHNGYLLFEPWELTTQQGGPYKVFTPFWRNALSRWRLAELCAAPDMLAAHGIDGLPLEALGLSPRLAWDAGFWERWQPGEAGAQQTLEVFTDGALNGYCEQRDLPDRVGTSLISPHLHFGEIAPWRIAHVLQGIRSAGRNADIDGYLRQLGWREFSWHLLHHFPQTSDANLNPRFDGFAWAPPQQALLEAWRQGRTGIPIIDAGMRELWATGYMHNRVRMLVGSFLCKHLRIHWLQGARWFWDTLVDADLANNSMGWQWIAGTGADAAPYFRVFNPVTQAQKFDPQARYITRWVPELAKLPVKARFAPWLSPGLLAEMAPSYPAQPLVDLAEGREAALAAYHLCR</sequence>
<feature type="binding site" evidence="6">
    <location>
        <position position="222"/>
    </location>
    <ligand>
        <name>FAD</name>
        <dbReference type="ChEBI" id="CHEBI:57692"/>
    </ligand>
</feature>
<protein>
    <submittedName>
        <fullName evidence="10">Deoxyribodipyrimidine photolyase</fullName>
    </submittedName>
</protein>
<dbReference type="InterPro" id="IPR018394">
    <property type="entry name" value="DNA_photolyase_1_CS_C"/>
</dbReference>
<accession>A0A0R0AHW5</accession>
<feature type="site" description="Electron transfer via tryptophanyl radical" evidence="7">
    <location>
        <position position="358"/>
    </location>
</feature>
<evidence type="ECO:0000259" key="9">
    <source>
        <dbReference type="PROSITE" id="PS51645"/>
    </source>
</evidence>
<keyword evidence="3 6" id="KW-0285">Flavoprotein</keyword>
<evidence type="ECO:0000256" key="8">
    <source>
        <dbReference type="RuleBase" id="RU004182"/>
    </source>
</evidence>
<dbReference type="InterPro" id="IPR005101">
    <property type="entry name" value="Cryptochr/Photolyase_FAD-bd"/>
</dbReference>
<gene>
    <name evidence="10" type="ORF">ARC78_06350</name>
</gene>
<comment type="cofactor">
    <cofactor evidence="1">
        <name>(6R)-5,10-methylene-5,6,7,8-tetrahydrofolate</name>
        <dbReference type="ChEBI" id="CHEBI:15636"/>
    </cofactor>
</comment>
<dbReference type="AlphaFoldDB" id="A0A0R0AHW5"/>
<dbReference type="GO" id="GO:0009416">
    <property type="term" value="P:response to light stimulus"/>
    <property type="evidence" value="ECO:0007669"/>
    <property type="project" value="TreeGrafter"/>
</dbReference>
<name>A0A0R0AHW5_9GAMM</name>
<dbReference type="Proteomes" id="UP000050836">
    <property type="component" value="Unassembled WGS sequence"/>
</dbReference>
<reference evidence="10 11" key="1">
    <citation type="submission" date="2015-10" db="EMBL/GenBank/DDBJ databases">
        <title>Genome sequencing and analysis of members of genus Stenotrophomonas.</title>
        <authorList>
            <person name="Patil P.P."/>
            <person name="Midha S."/>
            <person name="Patil P.B."/>
        </authorList>
    </citation>
    <scope>NUCLEOTIDE SEQUENCE [LARGE SCALE GENOMIC DNA]</scope>
    <source>
        <strain evidence="10 11">JCM 9942</strain>
    </source>
</reference>
<dbReference type="GO" id="GO:0003677">
    <property type="term" value="F:DNA binding"/>
    <property type="evidence" value="ECO:0007669"/>
    <property type="project" value="TreeGrafter"/>
</dbReference>
<evidence type="ECO:0000313" key="11">
    <source>
        <dbReference type="Proteomes" id="UP000050836"/>
    </source>
</evidence>
<dbReference type="PANTHER" id="PTHR11455">
    <property type="entry name" value="CRYPTOCHROME"/>
    <property type="match status" value="1"/>
</dbReference>
<dbReference type="GO" id="GO:0006139">
    <property type="term" value="P:nucleobase-containing compound metabolic process"/>
    <property type="evidence" value="ECO:0007669"/>
    <property type="project" value="UniProtKB-ARBA"/>
</dbReference>